<evidence type="ECO:0000256" key="1">
    <source>
        <dbReference type="ARBA" id="ARBA00004141"/>
    </source>
</evidence>
<comment type="subcellular location">
    <subcellularLocation>
        <location evidence="1">Membrane</location>
        <topology evidence="1">Multi-pass membrane protein</topology>
    </subcellularLocation>
</comment>
<name>A0ABV1E2N3_9FIRM</name>
<dbReference type="EMBL" id="JBBMFD010000015">
    <property type="protein sequence ID" value="MEQ2440985.1"/>
    <property type="molecule type" value="Genomic_DNA"/>
</dbReference>
<keyword evidence="5 6" id="KW-0472">Membrane</keyword>
<feature type="transmembrane region" description="Helical" evidence="6">
    <location>
        <begin position="83"/>
        <end position="100"/>
    </location>
</feature>
<evidence type="ECO:0000256" key="6">
    <source>
        <dbReference type="SAM" id="Phobius"/>
    </source>
</evidence>
<evidence type="ECO:0000256" key="3">
    <source>
        <dbReference type="ARBA" id="ARBA00022960"/>
    </source>
</evidence>
<dbReference type="Pfam" id="PF01098">
    <property type="entry name" value="FTSW_RODA_SPOVE"/>
    <property type="match status" value="1"/>
</dbReference>
<keyword evidence="4 6" id="KW-1133">Transmembrane helix</keyword>
<feature type="transmembrane region" description="Helical" evidence="6">
    <location>
        <begin position="324"/>
        <end position="342"/>
    </location>
</feature>
<evidence type="ECO:0000256" key="2">
    <source>
        <dbReference type="ARBA" id="ARBA00022692"/>
    </source>
</evidence>
<keyword evidence="2 6" id="KW-0812">Transmembrane</keyword>
<dbReference type="InterPro" id="IPR001182">
    <property type="entry name" value="FtsW/RodA"/>
</dbReference>
<feature type="transmembrane region" description="Helical" evidence="6">
    <location>
        <begin position="390"/>
        <end position="408"/>
    </location>
</feature>
<reference evidence="7 8" key="1">
    <citation type="submission" date="2024-03" db="EMBL/GenBank/DDBJ databases">
        <title>Human intestinal bacterial collection.</title>
        <authorList>
            <person name="Pauvert C."/>
            <person name="Hitch T.C.A."/>
            <person name="Clavel T."/>
        </authorList>
    </citation>
    <scope>NUCLEOTIDE SEQUENCE [LARGE SCALE GENOMIC DNA]</scope>
    <source>
        <strain evidence="7 8">CLA-JM-H44</strain>
    </source>
</reference>
<feature type="transmembrane region" description="Helical" evidence="6">
    <location>
        <begin position="354"/>
        <end position="378"/>
    </location>
</feature>
<feature type="transmembrane region" description="Helical" evidence="6">
    <location>
        <begin position="169"/>
        <end position="188"/>
    </location>
</feature>
<dbReference type="Proteomes" id="UP001489509">
    <property type="component" value="Unassembled WGS sequence"/>
</dbReference>
<sequence>MLDSIRIGKQKSAKQKLRKPVTQAGLFGLLTIFQLICLVRLLFSDRVMENPLHLLAFVLLIGVEWVYYGFSRAIGREHIELEASAFFLTSIGFVALTGVLPSSTWMQLLGVVAGLVVYNLVIWFMGSIDRVVKYKVWIGVGGVLLLAANLIFGSIIYGAQNWIKIGPITFQPSEFVKIAFVMTGTATLDRLQSSRHLTWFLAFFAVCMGALFYMGDFGTACIFFVTFLVIAFMRSGDWKTLILFCAGAAAGAALILQFKPYIAKRFEAWRHVWEFADTSGYQQTQLLMSVASGGLLGLGPGLGVLHTVAASTTDLMFGIVCEEWGLLLGAAAVSVYVGWALFAGRLAGRTRSSVYSIAACSAASLLLFQAALNLFGVTDILPLTGVTLPFVSRGSSSMIACWGLLGFIKAADSRTYKQGRLAA</sequence>
<keyword evidence="8" id="KW-1185">Reference proteome</keyword>
<keyword evidence="3" id="KW-0133">Cell shape</keyword>
<evidence type="ECO:0000313" key="7">
    <source>
        <dbReference type="EMBL" id="MEQ2440985.1"/>
    </source>
</evidence>
<accession>A0ABV1E2N3</accession>
<dbReference type="PANTHER" id="PTHR30474:SF3">
    <property type="entry name" value="PEPTIDOGLYCAN GLYCOSYLTRANSFERASE RODA"/>
    <property type="match status" value="1"/>
</dbReference>
<feature type="transmembrane region" description="Helical" evidence="6">
    <location>
        <begin position="200"/>
        <end position="232"/>
    </location>
</feature>
<protein>
    <submittedName>
        <fullName evidence="7">FtsW/RodA/SpoVE family cell cycle protein</fullName>
    </submittedName>
</protein>
<feature type="transmembrane region" description="Helical" evidence="6">
    <location>
        <begin position="136"/>
        <end position="157"/>
    </location>
</feature>
<dbReference type="PANTHER" id="PTHR30474">
    <property type="entry name" value="CELL CYCLE PROTEIN"/>
    <property type="match status" value="1"/>
</dbReference>
<feature type="transmembrane region" description="Helical" evidence="6">
    <location>
        <begin position="238"/>
        <end position="256"/>
    </location>
</feature>
<dbReference type="RefSeq" id="WP_349219821.1">
    <property type="nucleotide sequence ID" value="NZ_JBBMFD010000015.1"/>
</dbReference>
<feature type="transmembrane region" description="Helical" evidence="6">
    <location>
        <begin position="21"/>
        <end position="42"/>
    </location>
</feature>
<proteinExistence type="predicted"/>
<comment type="caution">
    <text evidence="7">The sequence shown here is derived from an EMBL/GenBank/DDBJ whole genome shotgun (WGS) entry which is preliminary data.</text>
</comment>
<gene>
    <name evidence="7" type="ORF">WMO26_09125</name>
</gene>
<feature type="transmembrane region" description="Helical" evidence="6">
    <location>
        <begin position="54"/>
        <end position="71"/>
    </location>
</feature>
<evidence type="ECO:0000313" key="8">
    <source>
        <dbReference type="Proteomes" id="UP001489509"/>
    </source>
</evidence>
<evidence type="ECO:0000256" key="4">
    <source>
        <dbReference type="ARBA" id="ARBA00022989"/>
    </source>
</evidence>
<organism evidence="7 8">
    <name type="scientific">Solibaculum intestinale</name>
    <dbReference type="NCBI Taxonomy" id="3133165"/>
    <lineage>
        <taxon>Bacteria</taxon>
        <taxon>Bacillati</taxon>
        <taxon>Bacillota</taxon>
        <taxon>Clostridia</taxon>
        <taxon>Eubacteriales</taxon>
        <taxon>Oscillospiraceae</taxon>
        <taxon>Solibaculum</taxon>
    </lineage>
</organism>
<evidence type="ECO:0000256" key="5">
    <source>
        <dbReference type="ARBA" id="ARBA00023136"/>
    </source>
</evidence>
<feature type="transmembrane region" description="Helical" evidence="6">
    <location>
        <begin position="106"/>
        <end position="124"/>
    </location>
</feature>
<feature type="transmembrane region" description="Helical" evidence="6">
    <location>
        <begin position="286"/>
        <end position="304"/>
    </location>
</feature>